<accession>A0AAN9D4D9</accession>
<keyword evidence="13" id="KW-1185">Reference proteome</keyword>
<evidence type="ECO:0000256" key="6">
    <source>
        <dbReference type="ARBA" id="ARBA00023136"/>
    </source>
</evidence>
<comment type="subcellular location">
    <subcellularLocation>
        <location evidence="1">Cell membrane</location>
        <topology evidence="1">Multi-pass membrane protein</topology>
    </subcellularLocation>
</comment>
<feature type="transmembrane region" description="Helical" evidence="10">
    <location>
        <begin position="108"/>
        <end position="129"/>
    </location>
</feature>
<evidence type="ECO:0000256" key="2">
    <source>
        <dbReference type="ARBA" id="ARBA00022475"/>
    </source>
</evidence>
<gene>
    <name evidence="12" type="ORF">R3I93_010202</name>
</gene>
<feature type="compositionally biased region" description="Polar residues" evidence="9">
    <location>
        <begin position="273"/>
        <end position="287"/>
    </location>
</feature>
<keyword evidence="5" id="KW-0297">G-protein coupled receptor</keyword>
<evidence type="ECO:0000256" key="5">
    <source>
        <dbReference type="ARBA" id="ARBA00023040"/>
    </source>
</evidence>
<feature type="transmembrane region" description="Helical" evidence="10">
    <location>
        <begin position="195"/>
        <end position="215"/>
    </location>
</feature>
<dbReference type="InterPro" id="IPR000276">
    <property type="entry name" value="GPCR_Rhodpsn"/>
</dbReference>
<evidence type="ECO:0000256" key="4">
    <source>
        <dbReference type="ARBA" id="ARBA00022989"/>
    </source>
</evidence>
<comment type="caution">
    <text evidence="12">The sequence shown here is derived from an EMBL/GenBank/DDBJ whole genome shotgun (WGS) entry which is preliminary data.</text>
</comment>
<dbReference type="FunFam" id="1.20.1070.10:FF:000236">
    <property type="entry name" value="G protein-coupled receptor 84"/>
    <property type="match status" value="1"/>
</dbReference>
<evidence type="ECO:0000256" key="9">
    <source>
        <dbReference type="SAM" id="MobiDB-lite"/>
    </source>
</evidence>
<dbReference type="Proteomes" id="UP001364617">
    <property type="component" value="Unassembled WGS sequence"/>
</dbReference>
<evidence type="ECO:0000256" key="3">
    <source>
        <dbReference type="ARBA" id="ARBA00022692"/>
    </source>
</evidence>
<feature type="transmembrane region" description="Helical" evidence="10">
    <location>
        <begin position="34"/>
        <end position="57"/>
    </location>
</feature>
<dbReference type="CDD" id="cd15210">
    <property type="entry name" value="7tmA_GPR84-like"/>
    <property type="match status" value="1"/>
</dbReference>
<keyword evidence="3 10" id="KW-0812">Transmembrane</keyword>
<evidence type="ECO:0000256" key="7">
    <source>
        <dbReference type="ARBA" id="ARBA00023170"/>
    </source>
</evidence>
<feature type="transmembrane region" description="Helical" evidence="10">
    <location>
        <begin position="333"/>
        <end position="351"/>
    </location>
</feature>
<keyword evidence="6 10" id="KW-0472">Membrane</keyword>
<dbReference type="PROSITE" id="PS50262">
    <property type="entry name" value="G_PROTEIN_RECEP_F1_2"/>
    <property type="match status" value="1"/>
</dbReference>
<keyword evidence="2" id="KW-1003">Cell membrane</keyword>
<dbReference type="GO" id="GO:0001604">
    <property type="term" value="F:urotensin II receptor activity"/>
    <property type="evidence" value="ECO:0007669"/>
    <property type="project" value="TreeGrafter"/>
</dbReference>
<dbReference type="SUPFAM" id="SSF81321">
    <property type="entry name" value="Family A G protein-coupled receptor-like"/>
    <property type="match status" value="1"/>
</dbReference>
<proteinExistence type="predicted"/>
<feature type="transmembrane region" description="Helical" evidence="10">
    <location>
        <begin position="69"/>
        <end position="88"/>
    </location>
</feature>
<dbReference type="Pfam" id="PF00001">
    <property type="entry name" value="7tm_1"/>
    <property type="match status" value="1"/>
</dbReference>
<organism evidence="12 13">
    <name type="scientific">Phoxinus phoxinus</name>
    <name type="common">Eurasian minnow</name>
    <dbReference type="NCBI Taxonomy" id="58324"/>
    <lineage>
        <taxon>Eukaryota</taxon>
        <taxon>Metazoa</taxon>
        <taxon>Chordata</taxon>
        <taxon>Craniata</taxon>
        <taxon>Vertebrata</taxon>
        <taxon>Euteleostomi</taxon>
        <taxon>Actinopterygii</taxon>
        <taxon>Neopterygii</taxon>
        <taxon>Teleostei</taxon>
        <taxon>Ostariophysi</taxon>
        <taxon>Cypriniformes</taxon>
        <taxon>Leuciscidae</taxon>
        <taxon>Phoxininae</taxon>
        <taxon>Phoxinus</taxon>
    </lineage>
</organism>
<reference evidence="12 13" key="1">
    <citation type="submission" date="2024-02" db="EMBL/GenBank/DDBJ databases">
        <title>Chromosome-level genome assembly of the Eurasian Minnow (Phoxinus phoxinus).</title>
        <authorList>
            <person name="Oriowo T.O."/>
            <person name="Martin S."/>
            <person name="Stange M."/>
            <person name="Chrysostomakis Y."/>
            <person name="Brown T."/>
            <person name="Winkler S."/>
            <person name="Kukowka S."/>
            <person name="Myers E.W."/>
            <person name="Bohne A."/>
        </authorList>
    </citation>
    <scope>NUCLEOTIDE SEQUENCE [LARGE SCALE GENOMIC DNA]</scope>
    <source>
        <strain evidence="12">ZFMK-TIS-60720</strain>
        <tissue evidence="12">Whole Organism</tissue>
    </source>
</reference>
<dbReference type="PRINTS" id="PR00237">
    <property type="entry name" value="GPCRRHODOPSN"/>
</dbReference>
<dbReference type="GO" id="GO:0007218">
    <property type="term" value="P:neuropeptide signaling pathway"/>
    <property type="evidence" value="ECO:0007669"/>
    <property type="project" value="TreeGrafter"/>
</dbReference>
<feature type="transmembrane region" description="Helical" evidence="10">
    <location>
        <begin position="150"/>
        <end position="175"/>
    </location>
</feature>
<feature type="compositionally biased region" description="Low complexity" evidence="9">
    <location>
        <begin position="288"/>
        <end position="300"/>
    </location>
</feature>
<keyword evidence="8" id="KW-0807">Transducer</keyword>
<keyword evidence="7" id="KW-0675">Receptor</keyword>
<keyword evidence="4 10" id="KW-1133">Transmembrane helix</keyword>
<evidence type="ECO:0000256" key="10">
    <source>
        <dbReference type="SAM" id="Phobius"/>
    </source>
</evidence>
<dbReference type="AlphaFoldDB" id="A0AAN9D4D9"/>
<evidence type="ECO:0000313" key="12">
    <source>
        <dbReference type="EMBL" id="KAK7155492.1"/>
    </source>
</evidence>
<feature type="transmembrane region" description="Helical" evidence="10">
    <location>
        <begin position="363"/>
        <end position="385"/>
    </location>
</feature>
<dbReference type="Gene3D" id="1.20.1070.10">
    <property type="entry name" value="Rhodopsin 7-helix transmembrane proteins"/>
    <property type="match status" value="1"/>
</dbReference>
<sequence length="417" mass="46283">MDATAVARMWNDTDSLRNDSFSCASPSVEGYRYFGVLLGSAVTIVGTIGNILTVLAFATDVNLRTRFNVLIVNLAFADLLYCTMLQPVSVDSYLHLHWRGGATWCRMFGLLLFLSNSVSIITLCLIAMSRYLVVAHRTSRCARLLLSHRGVAVLLVSSWVLGLVSFAPLWPVYVFAPQVCTCSFHRTKGRPYTTVLLFMYFFLGLGCVGLFYFLIYRKVSVAAKAFLKYRPSRHSSKRKRAEAEGTTDDSGISAGASNTQSCEISNEGAGAEQQKNSAQEGHTTTQESKNSISTIQSSSNGVETSSKPAPVAIQITPAANSGEDSEFKRVTRMCFTVFLCFVGCFAPFLLLNVADKANRAPQVVHMFCANLTWLNSCINPLLYAAMNRQFNQAYKDLLGKAMHPLTWIWRTRWYSMR</sequence>
<protein>
    <recommendedName>
        <fullName evidence="11">G-protein coupled receptors family 1 profile domain-containing protein</fullName>
    </recommendedName>
</protein>
<dbReference type="EMBL" id="JAYKXH010000010">
    <property type="protein sequence ID" value="KAK7155492.1"/>
    <property type="molecule type" value="Genomic_DNA"/>
</dbReference>
<feature type="region of interest" description="Disordered" evidence="9">
    <location>
        <begin position="237"/>
        <end position="309"/>
    </location>
</feature>
<dbReference type="GO" id="GO:0005886">
    <property type="term" value="C:plasma membrane"/>
    <property type="evidence" value="ECO:0007669"/>
    <property type="project" value="UniProtKB-SubCell"/>
</dbReference>
<dbReference type="PANTHER" id="PTHR24230:SF59">
    <property type="entry name" value="G-PROTEIN COUPLED RECEPTOR 84"/>
    <property type="match status" value="1"/>
</dbReference>
<evidence type="ECO:0000256" key="8">
    <source>
        <dbReference type="ARBA" id="ARBA00023224"/>
    </source>
</evidence>
<dbReference type="PANTHER" id="PTHR24230">
    <property type="entry name" value="G-PROTEIN COUPLED RECEPTOR"/>
    <property type="match status" value="1"/>
</dbReference>
<evidence type="ECO:0000313" key="13">
    <source>
        <dbReference type="Proteomes" id="UP001364617"/>
    </source>
</evidence>
<dbReference type="InterPro" id="IPR017452">
    <property type="entry name" value="GPCR_Rhodpsn_7TM"/>
</dbReference>
<evidence type="ECO:0000256" key="1">
    <source>
        <dbReference type="ARBA" id="ARBA00004651"/>
    </source>
</evidence>
<name>A0AAN9D4D9_9TELE</name>
<feature type="compositionally biased region" description="Polar residues" evidence="9">
    <location>
        <begin position="255"/>
        <end position="264"/>
    </location>
</feature>
<feature type="domain" description="G-protein coupled receptors family 1 profile" evidence="11">
    <location>
        <begin position="49"/>
        <end position="383"/>
    </location>
</feature>
<evidence type="ECO:0000259" key="11">
    <source>
        <dbReference type="PROSITE" id="PS50262"/>
    </source>
</evidence>